<sequence>MLTGMPTYFETATVTRKSDLLAFSKGNYARLMNRKHSGQSIEKLKEMTTDRLFLYIHRTEMAVNHASLLKYLTLKLKDPESLRLLRISHRKKKGNRHLVEEHEREYFYGSYNSRRYDQHEQNIISFLKMMGVYYLSETSLPELETSTRVLTDLQKRMGDWRSRSKGMESPDHRDSPSHEKQDNGTKSYRLEVNKGY</sequence>
<keyword evidence="3" id="KW-1185">Reference proteome</keyword>
<evidence type="ECO:0000313" key="3">
    <source>
        <dbReference type="Proteomes" id="UP001186944"/>
    </source>
</evidence>
<comment type="caution">
    <text evidence="2">The sequence shown here is derived from an EMBL/GenBank/DDBJ whole genome shotgun (WGS) entry which is preliminary data.</text>
</comment>
<dbReference type="AlphaFoldDB" id="A0AA89BU45"/>
<protein>
    <submittedName>
        <fullName evidence="2">Uncharacterized protein</fullName>
    </submittedName>
</protein>
<gene>
    <name evidence="2" type="ORF">FSP39_021644</name>
</gene>
<evidence type="ECO:0000313" key="2">
    <source>
        <dbReference type="EMBL" id="KAK3095985.1"/>
    </source>
</evidence>
<feature type="region of interest" description="Disordered" evidence="1">
    <location>
        <begin position="159"/>
        <end position="196"/>
    </location>
</feature>
<evidence type="ECO:0000256" key="1">
    <source>
        <dbReference type="SAM" id="MobiDB-lite"/>
    </source>
</evidence>
<name>A0AA89BU45_PINIB</name>
<proteinExistence type="predicted"/>
<dbReference type="Proteomes" id="UP001186944">
    <property type="component" value="Unassembled WGS sequence"/>
</dbReference>
<reference evidence="2" key="1">
    <citation type="submission" date="2019-08" db="EMBL/GenBank/DDBJ databases">
        <title>The improved chromosome-level genome for the pearl oyster Pinctada fucata martensii using PacBio sequencing and Hi-C.</title>
        <authorList>
            <person name="Zheng Z."/>
        </authorList>
    </citation>
    <scope>NUCLEOTIDE SEQUENCE</scope>
    <source>
        <strain evidence="2">ZZ-2019</strain>
        <tissue evidence="2">Adductor muscle</tissue>
    </source>
</reference>
<organism evidence="2 3">
    <name type="scientific">Pinctada imbricata</name>
    <name type="common">Atlantic pearl-oyster</name>
    <name type="synonym">Pinctada martensii</name>
    <dbReference type="NCBI Taxonomy" id="66713"/>
    <lineage>
        <taxon>Eukaryota</taxon>
        <taxon>Metazoa</taxon>
        <taxon>Spiralia</taxon>
        <taxon>Lophotrochozoa</taxon>
        <taxon>Mollusca</taxon>
        <taxon>Bivalvia</taxon>
        <taxon>Autobranchia</taxon>
        <taxon>Pteriomorphia</taxon>
        <taxon>Pterioida</taxon>
        <taxon>Pterioidea</taxon>
        <taxon>Pteriidae</taxon>
        <taxon>Pinctada</taxon>
    </lineage>
</organism>
<dbReference type="EMBL" id="VSWD01000008">
    <property type="protein sequence ID" value="KAK3095985.1"/>
    <property type="molecule type" value="Genomic_DNA"/>
</dbReference>
<accession>A0AA89BU45</accession>